<sequence length="120" mass="13564">MDAGLEHEQGGQPRPLGVASVAGVFCLLGMGVVLGTIILAGEHLFYKYTLPRLRHRPEDSIWRSRNVMFFSQKLYRFINCVELVSPHHAARELVHTVRQGQIASLFQKSVKRVSDILLPR</sequence>
<keyword evidence="1" id="KW-0472">Membrane</keyword>
<gene>
    <name evidence="2" type="ORF">K0M31_015294</name>
</gene>
<comment type="caution">
    <text evidence="2">The sequence shown here is derived from an EMBL/GenBank/DDBJ whole genome shotgun (WGS) entry which is preliminary data.</text>
</comment>
<keyword evidence="3" id="KW-1185">Reference proteome</keyword>
<dbReference type="EMBL" id="JAHYIQ010000044">
    <property type="protein sequence ID" value="KAK1118250.1"/>
    <property type="molecule type" value="Genomic_DNA"/>
</dbReference>
<keyword evidence="1" id="KW-0812">Transmembrane</keyword>
<protein>
    <submittedName>
        <fullName evidence="2">Uncharacterized protein</fullName>
    </submittedName>
</protein>
<name>A0AA40KFF0_9HYME</name>
<evidence type="ECO:0000313" key="2">
    <source>
        <dbReference type="EMBL" id="KAK1118250.1"/>
    </source>
</evidence>
<evidence type="ECO:0000256" key="1">
    <source>
        <dbReference type="SAM" id="Phobius"/>
    </source>
</evidence>
<feature type="transmembrane region" description="Helical" evidence="1">
    <location>
        <begin position="20"/>
        <end position="46"/>
    </location>
</feature>
<dbReference type="AlphaFoldDB" id="A0AA40KFF0"/>
<proteinExistence type="predicted"/>
<dbReference type="Proteomes" id="UP001177670">
    <property type="component" value="Unassembled WGS sequence"/>
</dbReference>
<keyword evidence="1" id="KW-1133">Transmembrane helix</keyword>
<evidence type="ECO:0000313" key="3">
    <source>
        <dbReference type="Proteomes" id="UP001177670"/>
    </source>
</evidence>
<accession>A0AA40KFF0</accession>
<reference evidence="2" key="1">
    <citation type="submission" date="2021-10" db="EMBL/GenBank/DDBJ databases">
        <title>Melipona bicolor Genome sequencing and assembly.</title>
        <authorList>
            <person name="Araujo N.S."/>
            <person name="Arias M.C."/>
        </authorList>
    </citation>
    <scope>NUCLEOTIDE SEQUENCE</scope>
    <source>
        <strain evidence="2">USP_2M_L1-L4_2017</strain>
        <tissue evidence="2">Whole body</tissue>
    </source>
</reference>
<organism evidence="2 3">
    <name type="scientific">Melipona bicolor</name>
    <dbReference type="NCBI Taxonomy" id="60889"/>
    <lineage>
        <taxon>Eukaryota</taxon>
        <taxon>Metazoa</taxon>
        <taxon>Ecdysozoa</taxon>
        <taxon>Arthropoda</taxon>
        <taxon>Hexapoda</taxon>
        <taxon>Insecta</taxon>
        <taxon>Pterygota</taxon>
        <taxon>Neoptera</taxon>
        <taxon>Endopterygota</taxon>
        <taxon>Hymenoptera</taxon>
        <taxon>Apocrita</taxon>
        <taxon>Aculeata</taxon>
        <taxon>Apoidea</taxon>
        <taxon>Anthophila</taxon>
        <taxon>Apidae</taxon>
        <taxon>Melipona</taxon>
    </lineage>
</organism>